<reference evidence="2 3" key="1">
    <citation type="submission" date="2024-01" db="EMBL/GenBank/DDBJ databases">
        <title>The genomes of 5 underutilized Papilionoideae crops provide insights into root nodulation and disease resistanc.</title>
        <authorList>
            <person name="Jiang F."/>
        </authorList>
    </citation>
    <scope>NUCLEOTIDE SEQUENCE [LARGE SCALE GENOMIC DNA]</scope>
    <source>
        <strain evidence="2">LVBAO_FW01</strain>
        <tissue evidence="2">Leaves</tissue>
    </source>
</reference>
<sequence>MLISPWYRIWKWHGLERIKVHIWRVTHNNLLTNSYHSKRRGSSREYRHCLGNEEAILHALQDCPSSWATWSPLIDSNNLNRVDWLRYYQKKKMPNNALALAILLAIAIPSVLSFGTHYFNKPIKWISFHGNWRWNIEFMYTICECNMCIDWLAGQSLELDLELFPEPPAELARLDLMMFLGFHIPTLFEIVVSALALGL</sequence>
<organism evidence="2 3">
    <name type="scientific">Canavalia gladiata</name>
    <name type="common">Sword bean</name>
    <name type="synonym">Dolichos gladiatus</name>
    <dbReference type="NCBI Taxonomy" id="3824"/>
    <lineage>
        <taxon>Eukaryota</taxon>
        <taxon>Viridiplantae</taxon>
        <taxon>Streptophyta</taxon>
        <taxon>Embryophyta</taxon>
        <taxon>Tracheophyta</taxon>
        <taxon>Spermatophyta</taxon>
        <taxon>Magnoliopsida</taxon>
        <taxon>eudicotyledons</taxon>
        <taxon>Gunneridae</taxon>
        <taxon>Pentapetalae</taxon>
        <taxon>rosids</taxon>
        <taxon>fabids</taxon>
        <taxon>Fabales</taxon>
        <taxon>Fabaceae</taxon>
        <taxon>Papilionoideae</taxon>
        <taxon>50 kb inversion clade</taxon>
        <taxon>NPAAA clade</taxon>
        <taxon>indigoferoid/millettioid clade</taxon>
        <taxon>Phaseoleae</taxon>
        <taxon>Canavalia</taxon>
    </lineage>
</organism>
<feature type="transmembrane region" description="Helical" evidence="1">
    <location>
        <begin position="176"/>
        <end position="197"/>
    </location>
</feature>
<comment type="caution">
    <text evidence="2">The sequence shown here is derived from an EMBL/GenBank/DDBJ whole genome shotgun (WGS) entry which is preliminary data.</text>
</comment>
<evidence type="ECO:0008006" key="4">
    <source>
        <dbReference type="Google" id="ProtNLM"/>
    </source>
</evidence>
<accession>A0AAN9QXD8</accession>
<evidence type="ECO:0000313" key="3">
    <source>
        <dbReference type="Proteomes" id="UP001367508"/>
    </source>
</evidence>
<keyword evidence="3" id="KW-1185">Reference proteome</keyword>
<keyword evidence="1" id="KW-0472">Membrane</keyword>
<keyword evidence="1" id="KW-0812">Transmembrane</keyword>
<evidence type="ECO:0000256" key="1">
    <source>
        <dbReference type="SAM" id="Phobius"/>
    </source>
</evidence>
<protein>
    <recommendedName>
        <fullName evidence="4">Reverse transcriptase zinc-binding domain-containing protein</fullName>
    </recommendedName>
</protein>
<evidence type="ECO:0000313" key="2">
    <source>
        <dbReference type="EMBL" id="KAK7351422.1"/>
    </source>
</evidence>
<name>A0AAN9QXD8_CANGL</name>
<feature type="transmembrane region" description="Helical" evidence="1">
    <location>
        <begin position="97"/>
        <end position="119"/>
    </location>
</feature>
<keyword evidence="1" id="KW-1133">Transmembrane helix</keyword>
<dbReference type="Proteomes" id="UP001367508">
    <property type="component" value="Unassembled WGS sequence"/>
</dbReference>
<gene>
    <name evidence="2" type="ORF">VNO77_10878</name>
</gene>
<proteinExistence type="predicted"/>
<dbReference type="EMBL" id="JAYMYQ010000002">
    <property type="protein sequence ID" value="KAK7351422.1"/>
    <property type="molecule type" value="Genomic_DNA"/>
</dbReference>
<dbReference type="AlphaFoldDB" id="A0AAN9QXD8"/>